<dbReference type="VEuPathDB" id="FungiDB:SAPIO_CDS4271"/>
<dbReference type="RefSeq" id="XP_016643461.1">
    <property type="nucleotide sequence ID" value="XM_016786859.1"/>
</dbReference>
<dbReference type="Proteomes" id="UP000028545">
    <property type="component" value="Unassembled WGS sequence"/>
</dbReference>
<accession>A0A084G8K0</accession>
<evidence type="ECO:0000313" key="3">
    <source>
        <dbReference type="Proteomes" id="UP000028545"/>
    </source>
</evidence>
<sequence>MYDAVDKHDILIADVRDLFYARVPWSIYQFFADIGTVPHIMDIHPINMPANMAEGHREKIENNCKHLKPLYQLPIRVQEFIVPEGIKRDCDGLKRILQTGSEVASVLSSMVSIICLDKMKSPKDLFAGKTFKQVVSHLELELGPLEALDATKEIIQLLEKKFPEPDHAVIAEKTAATLNPVLPFHRNFRGALRQVQMRFPAALEISSLEAGIEKVRSELEVVYSRQQLTGDVMGGVGVAGSIGAGAIAAGLESGNMWVAAAVALLALSSVLLAKCGIDKRMDTSRKLGRIDDVDVTLTDLKKIINTAQAASVAIYCSRVHQMPLETMSRRERDKILENFGIDVSALYIEDYNEALISASLENFLRGSEKFLDGMDKLMEDANVAISTKREEVKGQGSVLQLGFD</sequence>
<gene>
    <name evidence="2" type="ORF">SAPIO_CDS4271</name>
</gene>
<dbReference type="GeneID" id="27723343"/>
<dbReference type="KEGG" id="sapo:SAPIO_CDS4271"/>
<evidence type="ECO:0000313" key="2">
    <source>
        <dbReference type="EMBL" id="KEZ43662.1"/>
    </source>
</evidence>
<dbReference type="HOGENOM" id="CLU_681776_0_0_1"/>
<feature type="transmembrane region" description="Helical" evidence="1">
    <location>
        <begin position="257"/>
        <end position="277"/>
    </location>
</feature>
<keyword evidence="1" id="KW-0472">Membrane</keyword>
<keyword evidence="3" id="KW-1185">Reference proteome</keyword>
<protein>
    <submittedName>
        <fullName evidence="2">Uncharacterized protein</fullName>
    </submittedName>
</protein>
<dbReference type="EMBL" id="JOWA01000091">
    <property type="protein sequence ID" value="KEZ43662.1"/>
    <property type="molecule type" value="Genomic_DNA"/>
</dbReference>
<comment type="caution">
    <text evidence="2">The sequence shown here is derived from an EMBL/GenBank/DDBJ whole genome shotgun (WGS) entry which is preliminary data.</text>
</comment>
<reference evidence="2 3" key="1">
    <citation type="journal article" date="2014" name="Genome Announc.">
        <title>Draft genome sequence of the pathogenic fungus Scedosporium apiospermum.</title>
        <authorList>
            <person name="Vandeputte P."/>
            <person name="Ghamrawi S."/>
            <person name="Rechenmann M."/>
            <person name="Iltis A."/>
            <person name="Giraud S."/>
            <person name="Fleury M."/>
            <person name="Thornton C."/>
            <person name="Delhaes L."/>
            <person name="Meyer W."/>
            <person name="Papon N."/>
            <person name="Bouchara J.P."/>
        </authorList>
    </citation>
    <scope>NUCLEOTIDE SEQUENCE [LARGE SCALE GENOMIC DNA]</scope>
    <source>
        <strain evidence="2 3">IHEM 14462</strain>
    </source>
</reference>
<organism evidence="2 3">
    <name type="scientific">Pseudallescheria apiosperma</name>
    <name type="common">Scedosporium apiospermum</name>
    <dbReference type="NCBI Taxonomy" id="563466"/>
    <lineage>
        <taxon>Eukaryota</taxon>
        <taxon>Fungi</taxon>
        <taxon>Dikarya</taxon>
        <taxon>Ascomycota</taxon>
        <taxon>Pezizomycotina</taxon>
        <taxon>Sordariomycetes</taxon>
        <taxon>Hypocreomycetidae</taxon>
        <taxon>Microascales</taxon>
        <taxon>Microascaceae</taxon>
        <taxon>Scedosporium</taxon>
    </lineage>
</organism>
<proteinExistence type="predicted"/>
<feature type="transmembrane region" description="Helical" evidence="1">
    <location>
        <begin position="232"/>
        <end position="251"/>
    </location>
</feature>
<dbReference type="AlphaFoldDB" id="A0A084G8K0"/>
<keyword evidence="1" id="KW-0812">Transmembrane</keyword>
<keyword evidence="1" id="KW-1133">Transmembrane helix</keyword>
<evidence type="ECO:0000256" key="1">
    <source>
        <dbReference type="SAM" id="Phobius"/>
    </source>
</evidence>
<name>A0A084G8K0_PSEDA</name>
<dbReference type="OMA" id="IRINAFF"/>